<proteinExistence type="predicted"/>
<protein>
    <submittedName>
        <fullName evidence="1">Uncharacterized protein</fullName>
    </submittedName>
</protein>
<reference evidence="2" key="1">
    <citation type="journal article" date="2016" name="Nature">
        <title>Genome evolution in the allotetraploid frog Xenopus laevis.</title>
        <authorList>
            <person name="Session A.M."/>
            <person name="Uno Y."/>
            <person name="Kwon T."/>
            <person name="Chapman J.A."/>
            <person name="Toyoda A."/>
            <person name="Takahashi S."/>
            <person name="Fukui A."/>
            <person name="Hikosaka A."/>
            <person name="Suzuki A."/>
            <person name="Kondo M."/>
            <person name="van Heeringen S.J."/>
            <person name="Quigley I."/>
            <person name="Heinz S."/>
            <person name="Ogino H."/>
            <person name="Ochi H."/>
            <person name="Hellsten U."/>
            <person name="Lyons J.B."/>
            <person name="Simakov O."/>
            <person name="Putnam N."/>
            <person name="Stites J."/>
            <person name="Kuroki Y."/>
            <person name="Tanaka T."/>
            <person name="Michiue T."/>
            <person name="Watanabe M."/>
            <person name="Bogdanovic O."/>
            <person name="Lister R."/>
            <person name="Georgiou G."/>
            <person name="Paranjpe S.S."/>
            <person name="van Kruijsbergen I."/>
            <person name="Shu S."/>
            <person name="Carlson J."/>
            <person name="Kinoshita T."/>
            <person name="Ohta Y."/>
            <person name="Mawaribuchi S."/>
            <person name="Jenkins J."/>
            <person name="Grimwood J."/>
            <person name="Schmutz J."/>
            <person name="Mitros T."/>
            <person name="Mozaffari S.V."/>
            <person name="Suzuki Y."/>
            <person name="Haramoto Y."/>
            <person name="Yamamoto T.S."/>
            <person name="Takagi C."/>
            <person name="Heald R."/>
            <person name="Miller K."/>
            <person name="Haudenschild C."/>
            <person name="Kitzman J."/>
            <person name="Nakayama T."/>
            <person name="Izutsu Y."/>
            <person name="Robert J."/>
            <person name="Fortriede J."/>
            <person name="Burns K."/>
            <person name="Lotay V."/>
            <person name="Karimi K."/>
            <person name="Yasuoka Y."/>
            <person name="Dichmann D.S."/>
            <person name="Flajnik M.F."/>
            <person name="Houston D.W."/>
            <person name="Shendure J."/>
            <person name="DuPasquier L."/>
            <person name="Vize P.D."/>
            <person name="Zorn A.M."/>
            <person name="Ito M."/>
            <person name="Marcotte E.M."/>
            <person name="Wallingford J.B."/>
            <person name="Ito Y."/>
            <person name="Asashima M."/>
            <person name="Ueno N."/>
            <person name="Matsuda Y."/>
            <person name="Veenstra G.J."/>
            <person name="Fujiyama A."/>
            <person name="Harland R.M."/>
            <person name="Taira M."/>
            <person name="Rokhsar D.S."/>
        </authorList>
    </citation>
    <scope>NUCLEOTIDE SEQUENCE [LARGE SCALE GENOMIC DNA]</scope>
    <source>
        <strain evidence="2">J</strain>
    </source>
</reference>
<organism evidence="1 2">
    <name type="scientific">Xenopus laevis</name>
    <name type="common">African clawed frog</name>
    <dbReference type="NCBI Taxonomy" id="8355"/>
    <lineage>
        <taxon>Eukaryota</taxon>
        <taxon>Metazoa</taxon>
        <taxon>Chordata</taxon>
        <taxon>Craniata</taxon>
        <taxon>Vertebrata</taxon>
        <taxon>Euteleostomi</taxon>
        <taxon>Amphibia</taxon>
        <taxon>Batrachia</taxon>
        <taxon>Anura</taxon>
        <taxon>Pipoidea</taxon>
        <taxon>Pipidae</taxon>
        <taxon>Xenopodinae</taxon>
        <taxon>Xenopus</taxon>
        <taxon>Xenopus</taxon>
    </lineage>
</organism>
<evidence type="ECO:0000313" key="2">
    <source>
        <dbReference type="Proteomes" id="UP000694892"/>
    </source>
</evidence>
<dbReference type="Proteomes" id="UP000694892">
    <property type="component" value="Chromosome 9_10L"/>
</dbReference>
<sequence length="261" mass="26592">MRKKTVSIAGQGVRIHLRAKKKTTAPGWAAAVENVQVHKEVVAMEKVPSVMESPKQANTLDVQAQVATESCSSAVGSGSSAAESCSSEAARHAGSQEGSAAGCEEAMESTETACYVAMEVAEEVLREKLNPAAAAMTQVPEAVSVSSTSANINANINAVSVAGVSMPSSVSVPSASVSDANVQCNKAKGSTNMSAGSTNMAAPLTNKTVCDAAVRENVADESSVTEGAGNPPGKRLFRQNVFEVGGNWPWNGDCGGGCSNI</sequence>
<gene>
    <name evidence="1" type="ORF">XELAEV_18043788mg</name>
</gene>
<accession>A0A974BXC4</accession>
<evidence type="ECO:0000313" key="1">
    <source>
        <dbReference type="EMBL" id="OCT62699.1"/>
    </source>
</evidence>
<dbReference type="EMBL" id="CM004482">
    <property type="protein sequence ID" value="OCT62699.1"/>
    <property type="molecule type" value="Genomic_DNA"/>
</dbReference>
<name>A0A974BXC4_XENLA</name>
<dbReference type="AlphaFoldDB" id="A0A974BXC4"/>